<evidence type="ECO:0000256" key="5">
    <source>
        <dbReference type="SAM" id="SignalP"/>
    </source>
</evidence>
<accession>A0A507R4B5</accession>
<dbReference type="Pfam" id="PF00877">
    <property type="entry name" value="NLPC_P60"/>
    <property type="match status" value="1"/>
</dbReference>
<dbReference type="PANTHER" id="PTHR47053">
    <property type="entry name" value="MUREIN DD-ENDOPEPTIDASE MEPH-RELATED"/>
    <property type="match status" value="1"/>
</dbReference>
<keyword evidence="3" id="KW-0378">Hydrolase</keyword>
<dbReference type="Pfam" id="PF23795">
    <property type="entry name" value="SH3_YKFC_2nd"/>
    <property type="match status" value="1"/>
</dbReference>
<evidence type="ECO:0000259" key="6">
    <source>
        <dbReference type="PROSITE" id="PS51935"/>
    </source>
</evidence>
<dbReference type="GO" id="GO:0008234">
    <property type="term" value="F:cysteine-type peptidase activity"/>
    <property type="evidence" value="ECO:0007669"/>
    <property type="project" value="UniProtKB-KW"/>
</dbReference>
<feature type="signal peptide" evidence="5">
    <location>
        <begin position="1"/>
        <end position="23"/>
    </location>
</feature>
<keyword evidence="8" id="KW-1185">Reference proteome</keyword>
<dbReference type="PROSITE" id="PS51935">
    <property type="entry name" value="NLPC_P60"/>
    <property type="match status" value="1"/>
</dbReference>
<gene>
    <name evidence="7" type="ORF">MPDQ_000881</name>
</gene>
<dbReference type="EMBL" id="VIFY01000012">
    <property type="protein sequence ID" value="TQB76117.1"/>
    <property type="molecule type" value="Genomic_DNA"/>
</dbReference>
<keyword evidence="4" id="KW-0788">Thiol protease</keyword>
<dbReference type="InterPro" id="IPR000064">
    <property type="entry name" value="NLP_P60_dom"/>
</dbReference>
<comment type="caution">
    <text evidence="7">The sequence shown here is derived from an EMBL/GenBank/DDBJ whole genome shotgun (WGS) entry which is preliminary data.</text>
</comment>
<protein>
    <recommendedName>
        <fullName evidence="6">NlpC/P60 domain-containing protein</fullName>
    </recommendedName>
</protein>
<dbReference type="STRING" id="5098.A0A507R4B5"/>
<proteinExistence type="inferred from homology"/>
<dbReference type="Gene3D" id="3.90.1720.10">
    <property type="entry name" value="endopeptidase domain like (from Nostoc punctiforme)"/>
    <property type="match status" value="1"/>
</dbReference>
<dbReference type="Proteomes" id="UP000319663">
    <property type="component" value="Unassembled WGS sequence"/>
</dbReference>
<evidence type="ECO:0000256" key="3">
    <source>
        <dbReference type="ARBA" id="ARBA00022801"/>
    </source>
</evidence>
<dbReference type="InterPro" id="IPR057812">
    <property type="entry name" value="SH3_YKFC_2nd"/>
</dbReference>
<dbReference type="AlphaFoldDB" id="A0A507R4B5"/>
<feature type="domain" description="NlpC/P60" evidence="6">
    <location>
        <begin position="206"/>
        <end position="332"/>
    </location>
</feature>
<evidence type="ECO:0000256" key="2">
    <source>
        <dbReference type="ARBA" id="ARBA00022670"/>
    </source>
</evidence>
<name>A0A507R4B5_MONPU</name>
<comment type="similarity">
    <text evidence="1">Belongs to the peptidase C40 family.</text>
</comment>
<dbReference type="PANTHER" id="PTHR47053:SF3">
    <property type="entry name" value="GAMMA-D-GLUTAMYL-L-LYSINE DIPEPTIDYL-PEPTIDASE"/>
    <property type="match status" value="1"/>
</dbReference>
<sequence length="332" mass="36259">MKLSLLAALPLLALAGARPSARSSSIAYVDVSVTTVWTDPSKVRPVDGPALSNPVRIQQWLDTMTVDDFRDLTNSGRTQTQALYGTPVEILGYQDGWYEVAVSGQPTPKNAYGYPGWIPAVQVSFDDRFGALQSSKPFAAVDKVANTTLYRDVWLTEKCIDVAYDTRLPVIGVFGEAVQVAVPGGGSAYIRIFDVSIYDSVKHIPYPTGEDLIRSAKLFLGRPYLWGGTSGYAFDCSGFTHTLYDAHGITVPRDADAQADFTGHGSPVDRADLQLGDLLFYADNTSDPSTIYHVAMYAGDGNMVEAYDSGTPIRVTPVRFNEDYWGAERFLH</sequence>
<dbReference type="InterPro" id="IPR038765">
    <property type="entry name" value="Papain-like_cys_pep_sf"/>
</dbReference>
<evidence type="ECO:0000313" key="8">
    <source>
        <dbReference type="Proteomes" id="UP000319663"/>
    </source>
</evidence>
<dbReference type="Gene3D" id="2.30.30.40">
    <property type="entry name" value="SH3 Domains"/>
    <property type="match status" value="2"/>
</dbReference>
<dbReference type="SUPFAM" id="SSF54001">
    <property type="entry name" value="Cysteine proteinases"/>
    <property type="match status" value="1"/>
</dbReference>
<evidence type="ECO:0000256" key="4">
    <source>
        <dbReference type="ARBA" id="ARBA00022807"/>
    </source>
</evidence>
<evidence type="ECO:0000256" key="1">
    <source>
        <dbReference type="ARBA" id="ARBA00007074"/>
    </source>
</evidence>
<keyword evidence="5" id="KW-0732">Signal</keyword>
<dbReference type="GO" id="GO:0006508">
    <property type="term" value="P:proteolysis"/>
    <property type="evidence" value="ECO:0007669"/>
    <property type="project" value="UniProtKB-KW"/>
</dbReference>
<reference evidence="7 8" key="1">
    <citation type="submission" date="2019-06" db="EMBL/GenBank/DDBJ databases">
        <title>Wine fermentation using esterase from Monascus purpureus.</title>
        <authorList>
            <person name="Geng C."/>
            <person name="Zhang Y."/>
        </authorList>
    </citation>
    <scope>NUCLEOTIDE SEQUENCE [LARGE SCALE GENOMIC DNA]</scope>
    <source>
        <strain evidence="7">HQ1</strain>
    </source>
</reference>
<dbReference type="InterPro" id="IPR051202">
    <property type="entry name" value="Peptidase_C40"/>
</dbReference>
<organism evidence="7 8">
    <name type="scientific">Monascus purpureus</name>
    <name type="common">Red mold</name>
    <name type="synonym">Monascus anka</name>
    <dbReference type="NCBI Taxonomy" id="5098"/>
    <lineage>
        <taxon>Eukaryota</taxon>
        <taxon>Fungi</taxon>
        <taxon>Dikarya</taxon>
        <taxon>Ascomycota</taxon>
        <taxon>Pezizomycotina</taxon>
        <taxon>Eurotiomycetes</taxon>
        <taxon>Eurotiomycetidae</taxon>
        <taxon>Eurotiales</taxon>
        <taxon>Aspergillaceae</taxon>
        <taxon>Monascus</taxon>
    </lineage>
</organism>
<feature type="chain" id="PRO_5021426710" description="NlpC/P60 domain-containing protein" evidence="5">
    <location>
        <begin position="24"/>
        <end position="332"/>
    </location>
</feature>
<evidence type="ECO:0000313" key="7">
    <source>
        <dbReference type="EMBL" id="TQB76117.1"/>
    </source>
</evidence>
<keyword evidence="2" id="KW-0645">Protease</keyword>